<gene>
    <name evidence="2" type="ORF">KC19_1G256100</name>
</gene>
<organism evidence="2 3">
    <name type="scientific">Ceratodon purpureus</name>
    <name type="common">Fire moss</name>
    <name type="synonym">Dicranum purpureum</name>
    <dbReference type="NCBI Taxonomy" id="3225"/>
    <lineage>
        <taxon>Eukaryota</taxon>
        <taxon>Viridiplantae</taxon>
        <taxon>Streptophyta</taxon>
        <taxon>Embryophyta</taxon>
        <taxon>Bryophyta</taxon>
        <taxon>Bryophytina</taxon>
        <taxon>Bryopsida</taxon>
        <taxon>Dicranidae</taxon>
        <taxon>Pseudoditrichales</taxon>
        <taxon>Ditrichaceae</taxon>
        <taxon>Ceratodon</taxon>
    </lineage>
</organism>
<comment type="caution">
    <text evidence="2">The sequence shown here is derived from an EMBL/GenBank/DDBJ whole genome shotgun (WGS) entry which is preliminary data.</text>
</comment>
<sequence length="128" mass="14366">PNIVPDKSSLSQFSSQCQHAEPIKKKKKLGRDGRTPSKIEAMSSDSQKRQNSLQNAKPQTHSVKPSPPLFALRARPLISQILHDNPKPTRQASLLIKLPLTYPIQQLMNSRSLANRKTFTNALNHPRV</sequence>
<feature type="compositionally biased region" description="Polar residues" evidence="1">
    <location>
        <begin position="8"/>
        <end position="18"/>
    </location>
</feature>
<name>A0A8T0JB28_CERPU</name>
<protein>
    <submittedName>
        <fullName evidence="2">Uncharacterized protein</fullName>
    </submittedName>
</protein>
<feature type="region of interest" description="Disordered" evidence="1">
    <location>
        <begin position="1"/>
        <end position="69"/>
    </location>
</feature>
<dbReference type="EMBL" id="CM026421">
    <property type="protein sequence ID" value="KAG0592486.1"/>
    <property type="molecule type" value="Genomic_DNA"/>
</dbReference>
<keyword evidence="3" id="KW-1185">Reference proteome</keyword>
<proteinExistence type="predicted"/>
<reference evidence="2" key="1">
    <citation type="submission" date="2020-06" db="EMBL/GenBank/DDBJ databases">
        <title>WGS assembly of Ceratodon purpureus strain R40.</title>
        <authorList>
            <person name="Carey S.B."/>
            <person name="Jenkins J."/>
            <person name="Shu S."/>
            <person name="Lovell J.T."/>
            <person name="Sreedasyam A."/>
            <person name="Maumus F."/>
            <person name="Tiley G.P."/>
            <person name="Fernandez-Pozo N."/>
            <person name="Barry K."/>
            <person name="Chen C."/>
            <person name="Wang M."/>
            <person name="Lipzen A."/>
            <person name="Daum C."/>
            <person name="Saski C.A."/>
            <person name="Payton A.C."/>
            <person name="Mcbreen J.C."/>
            <person name="Conrad R.E."/>
            <person name="Kollar L.M."/>
            <person name="Olsson S."/>
            <person name="Huttunen S."/>
            <person name="Landis J.B."/>
            <person name="Wickett N.J."/>
            <person name="Johnson M.G."/>
            <person name="Rensing S.A."/>
            <person name="Grimwood J."/>
            <person name="Schmutz J."/>
            <person name="Mcdaniel S.F."/>
        </authorList>
    </citation>
    <scope>NUCLEOTIDE SEQUENCE</scope>
    <source>
        <strain evidence="2">R40</strain>
    </source>
</reference>
<feature type="non-terminal residue" evidence="2">
    <location>
        <position position="1"/>
    </location>
</feature>
<feature type="compositionally biased region" description="Polar residues" evidence="1">
    <location>
        <begin position="43"/>
        <end position="63"/>
    </location>
</feature>
<evidence type="ECO:0000313" key="3">
    <source>
        <dbReference type="Proteomes" id="UP000822688"/>
    </source>
</evidence>
<dbReference type="AlphaFoldDB" id="A0A8T0JB28"/>
<evidence type="ECO:0000313" key="2">
    <source>
        <dbReference type="EMBL" id="KAG0592486.1"/>
    </source>
</evidence>
<evidence type="ECO:0000256" key="1">
    <source>
        <dbReference type="SAM" id="MobiDB-lite"/>
    </source>
</evidence>
<dbReference type="Proteomes" id="UP000822688">
    <property type="component" value="Chromosome 1"/>
</dbReference>
<accession>A0A8T0JB28</accession>